<protein>
    <recommendedName>
        <fullName evidence="7">Zn(2)-C6 fungal-type domain-containing protein</fullName>
    </recommendedName>
</protein>
<dbReference type="SUPFAM" id="SSF57701">
    <property type="entry name" value="Zn2/Cys6 DNA-binding domain"/>
    <property type="match status" value="1"/>
</dbReference>
<keyword evidence="5" id="KW-0804">Transcription</keyword>
<evidence type="ECO:0000313" key="8">
    <source>
        <dbReference type="EMBL" id="KAF2825744.1"/>
    </source>
</evidence>
<evidence type="ECO:0000256" key="1">
    <source>
        <dbReference type="ARBA" id="ARBA00022723"/>
    </source>
</evidence>
<organism evidence="8 9">
    <name type="scientific">Ophiobolus disseminans</name>
    <dbReference type="NCBI Taxonomy" id="1469910"/>
    <lineage>
        <taxon>Eukaryota</taxon>
        <taxon>Fungi</taxon>
        <taxon>Dikarya</taxon>
        <taxon>Ascomycota</taxon>
        <taxon>Pezizomycotina</taxon>
        <taxon>Dothideomycetes</taxon>
        <taxon>Pleosporomycetidae</taxon>
        <taxon>Pleosporales</taxon>
        <taxon>Pleosporineae</taxon>
        <taxon>Phaeosphaeriaceae</taxon>
        <taxon>Ophiobolus</taxon>
    </lineage>
</organism>
<dbReference type="GO" id="GO:0000981">
    <property type="term" value="F:DNA-binding transcription factor activity, RNA polymerase II-specific"/>
    <property type="evidence" value="ECO:0007669"/>
    <property type="project" value="InterPro"/>
</dbReference>
<evidence type="ECO:0000313" key="9">
    <source>
        <dbReference type="Proteomes" id="UP000799424"/>
    </source>
</evidence>
<dbReference type="InterPro" id="IPR036864">
    <property type="entry name" value="Zn2-C6_fun-type_DNA-bd_sf"/>
</dbReference>
<keyword evidence="3" id="KW-0805">Transcription regulation</keyword>
<dbReference type="GO" id="GO:0008270">
    <property type="term" value="F:zinc ion binding"/>
    <property type="evidence" value="ECO:0007669"/>
    <property type="project" value="InterPro"/>
</dbReference>
<keyword evidence="4" id="KW-0238">DNA-binding</keyword>
<dbReference type="PANTHER" id="PTHR36206:SF4">
    <property type="entry name" value="HYPOTHETICAL CONSERVED PROTEIN (EUROFUNG)-RELATED"/>
    <property type="match status" value="1"/>
</dbReference>
<dbReference type="Pfam" id="PF11951">
    <property type="entry name" value="Fungal_trans_2"/>
    <property type="match status" value="1"/>
</dbReference>
<evidence type="ECO:0000256" key="4">
    <source>
        <dbReference type="ARBA" id="ARBA00023125"/>
    </source>
</evidence>
<evidence type="ECO:0000256" key="5">
    <source>
        <dbReference type="ARBA" id="ARBA00023163"/>
    </source>
</evidence>
<keyword evidence="6" id="KW-0539">Nucleus</keyword>
<dbReference type="PROSITE" id="PS50048">
    <property type="entry name" value="ZN2_CY6_FUNGAL_2"/>
    <property type="match status" value="1"/>
</dbReference>
<dbReference type="InterPro" id="IPR021858">
    <property type="entry name" value="Fun_TF"/>
</dbReference>
<keyword evidence="1" id="KW-0479">Metal-binding</keyword>
<dbReference type="AlphaFoldDB" id="A0A6A6ZYZ9"/>
<dbReference type="Proteomes" id="UP000799424">
    <property type="component" value="Unassembled WGS sequence"/>
</dbReference>
<keyword evidence="9" id="KW-1185">Reference proteome</keyword>
<dbReference type="Pfam" id="PF00172">
    <property type="entry name" value="Zn_clus"/>
    <property type="match status" value="1"/>
</dbReference>
<dbReference type="Gene3D" id="4.10.240.10">
    <property type="entry name" value="Zn(2)-C6 fungal-type DNA-binding domain"/>
    <property type="match status" value="1"/>
</dbReference>
<dbReference type="InterPro" id="IPR001138">
    <property type="entry name" value="Zn2Cys6_DnaBD"/>
</dbReference>
<sequence length="531" mass="60434">MLGHQRTRRSGAKVKTGCKTCKIRRVKCDELRPHCRRCTSTGRQCDGYPSPKEEFQIQTWGSSQPCRLQSAISMLSGFGSGIRYLEFYHHCARPVLSSSFDREFWSRITLQMAYSEPAVRHALIALGYLHSTETGRMKDARAKSASLYESKTLLYHYNKSVRSLVDRIDEASYKPEIALVTCLLFVCMEYLRGNYHAAFTHLTGGFKILSGRTADIRQDSPFSSPSSTSEAPITGSNLYQSNLIDEELRPIFVRAMASAMMYGVNVDSTFGIPEPSLEVLRSLRLASIREAQLSAHELRNQSILMVRDLSRKILREEAILPEDLTNQAYMIQCQRAWHEALDNFTRTRQLSDADQVAVSELMTHYHAVHIWTACAADISQMPFDKHLEGFQSILRHAELALNSADLNITQSAARFTFEISLIPAVYFVGTRCRCPTTRRKAVALLARNPPREGMWDAEQHVIVTNRVIEMEEEELDPVTGWPVEQTRLWSSVIEANMDSKGGFWAHFLPSRWMHEKHPDGSQKLLQEFFVV</sequence>
<dbReference type="SMART" id="SM00066">
    <property type="entry name" value="GAL4"/>
    <property type="match status" value="1"/>
</dbReference>
<gene>
    <name evidence="8" type="ORF">CC86DRAFT_34424</name>
</gene>
<evidence type="ECO:0000256" key="6">
    <source>
        <dbReference type="ARBA" id="ARBA00023242"/>
    </source>
</evidence>
<dbReference type="OrthoDB" id="2593732at2759"/>
<feature type="domain" description="Zn(2)-C6 fungal-type" evidence="7">
    <location>
        <begin position="17"/>
        <end position="45"/>
    </location>
</feature>
<evidence type="ECO:0000259" key="7">
    <source>
        <dbReference type="PROSITE" id="PS50048"/>
    </source>
</evidence>
<dbReference type="GO" id="GO:0003677">
    <property type="term" value="F:DNA binding"/>
    <property type="evidence" value="ECO:0007669"/>
    <property type="project" value="UniProtKB-KW"/>
</dbReference>
<proteinExistence type="predicted"/>
<dbReference type="PROSITE" id="PS00463">
    <property type="entry name" value="ZN2_CY6_FUNGAL_1"/>
    <property type="match status" value="1"/>
</dbReference>
<dbReference type="InterPro" id="IPR052360">
    <property type="entry name" value="Transcr_Regulatory_Proteins"/>
</dbReference>
<dbReference type="CDD" id="cd00067">
    <property type="entry name" value="GAL4"/>
    <property type="match status" value="1"/>
</dbReference>
<evidence type="ECO:0000256" key="2">
    <source>
        <dbReference type="ARBA" id="ARBA00022833"/>
    </source>
</evidence>
<name>A0A6A6ZYZ9_9PLEO</name>
<dbReference type="EMBL" id="MU006227">
    <property type="protein sequence ID" value="KAF2825744.1"/>
    <property type="molecule type" value="Genomic_DNA"/>
</dbReference>
<accession>A0A6A6ZYZ9</accession>
<evidence type="ECO:0000256" key="3">
    <source>
        <dbReference type="ARBA" id="ARBA00023015"/>
    </source>
</evidence>
<keyword evidence="2" id="KW-0862">Zinc</keyword>
<reference evidence="8" key="1">
    <citation type="journal article" date="2020" name="Stud. Mycol.">
        <title>101 Dothideomycetes genomes: a test case for predicting lifestyles and emergence of pathogens.</title>
        <authorList>
            <person name="Haridas S."/>
            <person name="Albert R."/>
            <person name="Binder M."/>
            <person name="Bloem J."/>
            <person name="Labutti K."/>
            <person name="Salamov A."/>
            <person name="Andreopoulos B."/>
            <person name="Baker S."/>
            <person name="Barry K."/>
            <person name="Bills G."/>
            <person name="Bluhm B."/>
            <person name="Cannon C."/>
            <person name="Castanera R."/>
            <person name="Culley D."/>
            <person name="Daum C."/>
            <person name="Ezra D."/>
            <person name="Gonzalez J."/>
            <person name="Henrissat B."/>
            <person name="Kuo A."/>
            <person name="Liang C."/>
            <person name="Lipzen A."/>
            <person name="Lutzoni F."/>
            <person name="Magnuson J."/>
            <person name="Mondo S."/>
            <person name="Nolan M."/>
            <person name="Ohm R."/>
            <person name="Pangilinan J."/>
            <person name="Park H.-J."/>
            <person name="Ramirez L."/>
            <person name="Alfaro M."/>
            <person name="Sun H."/>
            <person name="Tritt A."/>
            <person name="Yoshinaga Y."/>
            <person name="Zwiers L.-H."/>
            <person name="Turgeon B."/>
            <person name="Goodwin S."/>
            <person name="Spatafora J."/>
            <person name="Crous P."/>
            <person name="Grigoriev I."/>
        </authorList>
    </citation>
    <scope>NUCLEOTIDE SEQUENCE</scope>
    <source>
        <strain evidence="8">CBS 113818</strain>
    </source>
</reference>
<dbReference type="PANTHER" id="PTHR36206">
    <property type="entry name" value="ASPERCRYPTIN BIOSYNTHESIS CLUSTER-SPECIFIC TRANSCRIPTION REGULATOR ATNN-RELATED"/>
    <property type="match status" value="1"/>
</dbReference>